<name>A0A1Q8RDC6_9PEZI</name>
<sequence length="186" mass="19825">MSSSETERKANPLPPPRRVITTHTPSGLSALSTSLASTLPKVSFPGADLYLAYTLPTLPAPLASDADLESYKPNLPHNIGVAIPGGLVARVVDFLPGGPEAPLHRTESIDTGVIIEGEIELFLDGGETTVLKRGDIFVQRGTMHRWRNTSEEAVARMFVVITTADMPVVGGTKLGEEMPIADLEAK</sequence>
<evidence type="ECO:0000313" key="3">
    <source>
        <dbReference type="EMBL" id="OLN82376.1"/>
    </source>
</evidence>
<dbReference type="Pfam" id="PF07883">
    <property type="entry name" value="Cupin_2"/>
    <property type="match status" value="1"/>
</dbReference>
<dbReference type="InterPro" id="IPR047142">
    <property type="entry name" value="OryJ/VirC-like"/>
</dbReference>
<dbReference type="AlphaFoldDB" id="A0A1Q8RDC6"/>
<dbReference type="InterPro" id="IPR011051">
    <property type="entry name" value="RmlC_Cupin_sf"/>
</dbReference>
<comment type="caution">
    <text evidence="3">The sequence shown here is derived from an EMBL/GenBank/DDBJ whole genome shotgun (WGS) entry which is preliminary data.</text>
</comment>
<evidence type="ECO:0000259" key="2">
    <source>
        <dbReference type="Pfam" id="PF07883"/>
    </source>
</evidence>
<evidence type="ECO:0000313" key="4">
    <source>
        <dbReference type="Proteomes" id="UP000186583"/>
    </source>
</evidence>
<dbReference type="Proteomes" id="UP000186583">
    <property type="component" value="Unassembled WGS sequence"/>
</dbReference>
<dbReference type="PANTHER" id="PTHR36156">
    <property type="entry name" value="SLR2101 PROTEIN"/>
    <property type="match status" value="1"/>
</dbReference>
<dbReference type="InterPro" id="IPR014710">
    <property type="entry name" value="RmlC-like_jellyroll"/>
</dbReference>
<evidence type="ECO:0000256" key="1">
    <source>
        <dbReference type="SAM" id="MobiDB-lite"/>
    </source>
</evidence>
<reference evidence="3 4" key="1">
    <citation type="submission" date="2016-11" db="EMBL/GenBank/DDBJ databases">
        <title>Draft Genome Assembly of Colletotrichum chlorophyti a pathogen of herbaceous plants.</title>
        <authorList>
            <person name="Gan P."/>
            <person name="Narusaka M."/>
            <person name="Tsushima A."/>
            <person name="Narusaka Y."/>
            <person name="Takano Y."/>
            <person name="Shirasu K."/>
        </authorList>
    </citation>
    <scope>NUCLEOTIDE SEQUENCE [LARGE SCALE GENOMIC DNA]</scope>
    <source>
        <strain evidence="3 4">NTL11</strain>
    </source>
</reference>
<dbReference type="CDD" id="cd02231">
    <property type="entry name" value="cupin_BLL6423-like"/>
    <property type="match status" value="1"/>
</dbReference>
<feature type="compositionally biased region" description="Basic and acidic residues" evidence="1">
    <location>
        <begin position="1"/>
        <end position="10"/>
    </location>
</feature>
<gene>
    <name evidence="3" type="ORF">CCHL11_09758</name>
</gene>
<feature type="region of interest" description="Disordered" evidence="1">
    <location>
        <begin position="1"/>
        <end position="24"/>
    </location>
</feature>
<dbReference type="SUPFAM" id="SSF51182">
    <property type="entry name" value="RmlC-like cupins"/>
    <property type="match status" value="1"/>
</dbReference>
<dbReference type="InterPro" id="IPR013096">
    <property type="entry name" value="Cupin_2"/>
</dbReference>
<dbReference type="Gene3D" id="2.60.120.10">
    <property type="entry name" value="Jelly Rolls"/>
    <property type="match status" value="1"/>
</dbReference>
<dbReference type="PANTHER" id="PTHR36156:SF2">
    <property type="entry name" value="CUPIN TYPE-2 DOMAIN-CONTAINING PROTEIN"/>
    <property type="match status" value="1"/>
</dbReference>
<accession>A0A1Q8RDC6</accession>
<dbReference type="EMBL" id="MPGH01000226">
    <property type="protein sequence ID" value="OLN82376.1"/>
    <property type="molecule type" value="Genomic_DNA"/>
</dbReference>
<proteinExistence type="predicted"/>
<dbReference type="OrthoDB" id="5840532at2759"/>
<dbReference type="STRING" id="708187.A0A1Q8RDC6"/>
<feature type="domain" description="Cupin type-2" evidence="2">
    <location>
        <begin position="91"/>
        <end position="160"/>
    </location>
</feature>
<protein>
    <recommendedName>
        <fullName evidence="2">Cupin type-2 domain-containing protein</fullName>
    </recommendedName>
</protein>
<keyword evidence="4" id="KW-1185">Reference proteome</keyword>
<organism evidence="3 4">
    <name type="scientific">Colletotrichum chlorophyti</name>
    <dbReference type="NCBI Taxonomy" id="708187"/>
    <lineage>
        <taxon>Eukaryota</taxon>
        <taxon>Fungi</taxon>
        <taxon>Dikarya</taxon>
        <taxon>Ascomycota</taxon>
        <taxon>Pezizomycotina</taxon>
        <taxon>Sordariomycetes</taxon>
        <taxon>Hypocreomycetidae</taxon>
        <taxon>Glomerellales</taxon>
        <taxon>Glomerellaceae</taxon>
        <taxon>Colletotrichum</taxon>
    </lineage>
</organism>